<evidence type="ECO:0000256" key="6">
    <source>
        <dbReference type="ARBA" id="ARBA00022840"/>
    </source>
</evidence>
<dbReference type="Gene3D" id="3.40.50.300">
    <property type="entry name" value="P-loop containing nucleotide triphosphate hydrolases"/>
    <property type="match status" value="1"/>
</dbReference>
<evidence type="ECO:0000313" key="9">
    <source>
        <dbReference type="EMBL" id="SDH40134.1"/>
    </source>
</evidence>
<feature type="domain" description="ABC transporter" evidence="8">
    <location>
        <begin position="4"/>
        <end position="231"/>
    </location>
</feature>
<evidence type="ECO:0000256" key="4">
    <source>
        <dbReference type="ARBA" id="ARBA00022519"/>
    </source>
</evidence>
<reference evidence="9 10" key="1">
    <citation type="submission" date="2016-10" db="EMBL/GenBank/DDBJ databases">
        <authorList>
            <person name="de Groot N.N."/>
        </authorList>
    </citation>
    <scope>NUCLEOTIDE SEQUENCE [LARGE SCALE GENOMIC DNA]</scope>
    <source>
        <strain evidence="9 10">LMG 2247</strain>
    </source>
</reference>
<keyword evidence="4" id="KW-0472">Membrane</keyword>
<dbReference type="InterPro" id="IPR027417">
    <property type="entry name" value="P-loop_NTPase"/>
</dbReference>
<dbReference type="PROSITE" id="PS50893">
    <property type="entry name" value="ABC_TRANSPORTER_2"/>
    <property type="match status" value="1"/>
</dbReference>
<dbReference type="SMART" id="SM00382">
    <property type="entry name" value="AAA"/>
    <property type="match status" value="1"/>
</dbReference>
<evidence type="ECO:0000256" key="5">
    <source>
        <dbReference type="ARBA" id="ARBA00022741"/>
    </source>
</evidence>
<dbReference type="EMBL" id="FNCJ01000009">
    <property type="protein sequence ID" value="SDH40134.1"/>
    <property type="molecule type" value="Genomic_DNA"/>
</dbReference>
<dbReference type="InterPro" id="IPR052156">
    <property type="entry name" value="BCAA_Transport_ATP-bd_LivF"/>
</dbReference>
<evidence type="ECO:0000256" key="2">
    <source>
        <dbReference type="ARBA" id="ARBA00022448"/>
    </source>
</evidence>
<dbReference type="Proteomes" id="UP000199706">
    <property type="component" value="Unassembled WGS sequence"/>
</dbReference>
<dbReference type="GO" id="GO:0005524">
    <property type="term" value="F:ATP binding"/>
    <property type="evidence" value="ECO:0007669"/>
    <property type="project" value="UniProtKB-KW"/>
</dbReference>
<name>A0A1G8C456_9BURK</name>
<dbReference type="AlphaFoldDB" id="A0A1G8C456"/>
<dbReference type="PANTHER" id="PTHR43820">
    <property type="entry name" value="HIGH-AFFINITY BRANCHED-CHAIN AMINO ACID TRANSPORT ATP-BINDING PROTEIN LIVF"/>
    <property type="match status" value="1"/>
</dbReference>
<keyword evidence="3" id="KW-1003">Cell membrane</keyword>
<dbReference type="OrthoDB" id="9776369at2"/>
<gene>
    <name evidence="9" type="ORF">SAMN05216466_109261</name>
</gene>
<evidence type="ECO:0000256" key="3">
    <source>
        <dbReference type="ARBA" id="ARBA00022475"/>
    </source>
</evidence>
<keyword evidence="7" id="KW-0029">Amino-acid transport</keyword>
<dbReference type="PANTHER" id="PTHR43820:SF2">
    <property type="entry name" value="ABC TRANSPORTER ATP-BINDING PROTEIN"/>
    <property type="match status" value="1"/>
</dbReference>
<proteinExistence type="inferred from homology"/>
<keyword evidence="6 9" id="KW-0067">ATP-binding</keyword>
<dbReference type="SUPFAM" id="SSF52540">
    <property type="entry name" value="P-loop containing nucleoside triphosphate hydrolases"/>
    <property type="match status" value="1"/>
</dbReference>
<dbReference type="InterPro" id="IPR003593">
    <property type="entry name" value="AAA+_ATPase"/>
</dbReference>
<evidence type="ECO:0000313" key="10">
    <source>
        <dbReference type="Proteomes" id="UP000199706"/>
    </source>
</evidence>
<keyword evidence="2" id="KW-0813">Transport</keyword>
<dbReference type="CDD" id="cd03224">
    <property type="entry name" value="ABC_TM1139_LivF_branched"/>
    <property type="match status" value="1"/>
</dbReference>
<dbReference type="RefSeq" id="WP_090686530.1">
    <property type="nucleotide sequence ID" value="NZ_CADERL010000004.1"/>
</dbReference>
<dbReference type="Pfam" id="PF00005">
    <property type="entry name" value="ABC_tran"/>
    <property type="match status" value="1"/>
</dbReference>
<evidence type="ECO:0000259" key="8">
    <source>
        <dbReference type="PROSITE" id="PS50893"/>
    </source>
</evidence>
<sequence>MNALEADGLHTWYGKSHILHAVSLTVQEGEIVALLGRNGAGKTTTLRSLMGLTRARDGTVRIFDKTTTAWPPFRIAAAGVGYVPEGRRVFQGLTVEENLLVPLERPGPWTIETIYKLFPRLKERRANKGRQLSGGEQEMLAIARALMLNPKLLLLDEPSQGLAPLIVEEVFGVIAGTRSAGMSVLLVEQNVRAAVEIADTACVLDDGRVVFTGPASEFASDEARVRSLAGASVEDWDRPDRELENPG</sequence>
<evidence type="ECO:0000256" key="7">
    <source>
        <dbReference type="ARBA" id="ARBA00022970"/>
    </source>
</evidence>
<dbReference type="GO" id="GO:0016887">
    <property type="term" value="F:ATP hydrolysis activity"/>
    <property type="evidence" value="ECO:0007669"/>
    <property type="project" value="InterPro"/>
</dbReference>
<dbReference type="InterPro" id="IPR003439">
    <property type="entry name" value="ABC_transporter-like_ATP-bd"/>
</dbReference>
<dbReference type="GO" id="GO:0015807">
    <property type="term" value="P:L-amino acid transport"/>
    <property type="evidence" value="ECO:0007669"/>
    <property type="project" value="TreeGrafter"/>
</dbReference>
<keyword evidence="5" id="KW-0547">Nucleotide-binding</keyword>
<accession>A0A1G8C456</accession>
<dbReference type="GO" id="GO:0015658">
    <property type="term" value="F:branched-chain amino acid transmembrane transporter activity"/>
    <property type="evidence" value="ECO:0007669"/>
    <property type="project" value="TreeGrafter"/>
</dbReference>
<comment type="similarity">
    <text evidence="1">Belongs to the ABC transporter superfamily.</text>
</comment>
<protein>
    <submittedName>
        <fullName evidence="9">Amino acid/amide ABC transporter ATP-binding protein 2, HAAT family</fullName>
    </submittedName>
</protein>
<organism evidence="9 10">
    <name type="scientific">Paraburkholderia phenazinium</name>
    <dbReference type="NCBI Taxonomy" id="60549"/>
    <lineage>
        <taxon>Bacteria</taxon>
        <taxon>Pseudomonadati</taxon>
        <taxon>Pseudomonadota</taxon>
        <taxon>Betaproteobacteria</taxon>
        <taxon>Burkholderiales</taxon>
        <taxon>Burkholderiaceae</taxon>
        <taxon>Paraburkholderia</taxon>
    </lineage>
</organism>
<evidence type="ECO:0000256" key="1">
    <source>
        <dbReference type="ARBA" id="ARBA00005417"/>
    </source>
</evidence>
<keyword evidence="4" id="KW-0997">Cell inner membrane</keyword>